<dbReference type="Proteomes" id="UP000789901">
    <property type="component" value="Unassembled WGS sequence"/>
</dbReference>
<dbReference type="PANTHER" id="PTHR23274:SF51">
    <property type="entry name" value="OS03G0423850 PROTEIN"/>
    <property type="match status" value="1"/>
</dbReference>
<feature type="non-terminal residue" evidence="1">
    <location>
        <position position="1"/>
    </location>
</feature>
<evidence type="ECO:0000313" key="2">
    <source>
        <dbReference type="Proteomes" id="UP000789901"/>
    </source>
</evidence>
<dbReference type="EMBL" id="CAJVQB010031528">
    <property type="protein sequence ID" value="CAG8817010.1"/>
    <property type="molecule type" value="Genomic_DNA"/>
</dbReference>
<keyword evidence="2" id="KW-1185">Reference proteome</keyword>
<evidence type="ECO:0000313" key="1">
    <source>
        <dbReference type="EMBL" id="CAG8817010.1"/>
    </source>
</evidence>
<organism evidence="1 2">
    <name type="scientific">Gigaspora margarita</name>
    <dbReference type="NCBI Taxonomy" id="4874"/>
    <lineage>
        <taxon>Eukaryota</taxon>
        <taxon>Fungi</taxon>
        <taxon>Fungi incertae sedis</taxon>
        <taxon>Mucoromycota</taxon>
        <taxon>Glomeromycotina</taxon>
        <taxon>Glomeromycetes</taxon>
        <taxon>Diversisporales</taxon>
        <taxon>Gigasporaceae</taxon>
        <taxon>Gigaspora</taxon>
    </lineage>
</organism>
<comment type="caution">
    <text evidence="1">The sequence shown here is derived from an EMBL/GenBank/DDBJ whole genome shotgun (WGS) entry which is preliminary data.</text>
</comment>
<reference evidence="1 2" key="1">
    <citation type="submission" date="2021-06" db="EMBL/GenBank/DDBJ databases">
        <authorList>
            <person name="Kallberg Y."/>
            <person name="Tangrot J."/>
            <person name="Rosling A."/>
        </authorList>
    </citation>
    <scope>NUCLEOTIDE SEQUENCE [LARGE SCALE GENOMIC DNA]</scope>
    <source>
        <strain evidence="1 2">120-4 pot B 10/14</strain>
    </source>
</reference>
<proteinExistence type="predicted"/>
<sequence>EPIDGPLAGTCVFLPRITLSSKNMSFPFVLQRRQFSCQLAFAISINRSQGQTMNHVELYLPTPVFSHGQLYIACSRVTSRQNLQIYLGTPEIVGCTKNIVYSEIFQ</sequence>
<dbReference type="InterPro" id="IPR027417">
    <property type="entry name" value="P-loop_NTPase"/>
</dbReference>
<protein>
    <submittedName>
        <fullName evidence="1">36175_t:CDS:1</fullName>
    </submittedName>
</protein>
<accession>A0ABN7W5P0</accession>
<dbReference type="PANTHER" id="PTHR23274">
    <property type="entry name" value="DNA HELICASE-RELATED"/>
    <property type="match status" value="1"/>
</dbReference>
<gene>
    <name evidence="1" type="ORF">GMARGA_LOCUS26691</name>
</gene>
<dbReference type="SUPFAM" id="SSF52540">
    <property type="entry name" value="P-loop containing nucleoside triphosphate hydrolases"/>
    <property type="match status" value="1"/>
</dbReference>
<name>A0ABN7W5P0_GIGMA</name>